<keyword evidence="1 3" id="KW-0963">Cytoplasm</keyword>
<dbReference type="InterPro" id="IPR035956">
    <property type="entry name" value="RimP_N_sf"/>
</dbReference>
<evidence type="ECO:0000259" key="4">
    <source>
        <dbReference type="Pfam" id="PF02576"/>
    </source>
</evidence>
<dbReference type="FunFam" id="3.30.300.70:FF:000001">
    <property type="entry name" value="Ribosome maturation factor RimP"/>
    <property type="match status" value="1"/>
</dbReference>
<keyword evidence="6" id="KW-1185">Reference proteome</keyword>
<feature type="domain" description="Ribosome maturation factor RimP N-terminal" evidence="4">
    <location>
        <begin position="15"/>
        <end position="85"/>
    </location>
</feature>
<evidence type="ECO:0000256" key="2">
    <source>
        <dbReference type="ARBA" id="ARBA00022517"/>
    </source>
</evidence>
<dbReference type="PANTHER" id="PTHR33867:SF1">
    <property type="entry name" value="RIBOSOME MATURATION FACTOR RIMP"/>
    <property type="match status" value="1"/>
</dbReference>
<dbReference type="EMBL" id="JAOQJZ010000004">
    <property type="protein sequence ID" value="MCU6705447.1"/>
    <property type="molecule type" value="Genomic_DNA"/>
</dbReference>
<accession>A0AAE3LK80</accession>
<organism evidence="5 6">
    <name type="scientific">Hominimerdicola aceti</name>
    <dbReference type="NCBI Taxonomy" id="2981726"/>
    <lineage>
        <taxon>Bacteria</taxon>
        <taxon>Bacillati</taxon>
        <taxon>Bacillota</taxon>
        <taxon>Clostridia</taxon>
        <taxon>Eubacteriales</taxon>
        <taxon>Oscillospiraceae</taxon>
        <taxon>Hominimerdicola</taxon>
    </lineage>
</organism>
<reference evidence="5 6" key="1">
    <citation type="journal article" date="2021" name="ISME Commun">
        <title>Automated analysis of genomic sequences facilitates high-throughput and comprehensive description of bacteria.</title>
        <authorList>
            <person name="Hitch T.C.A."/>
        </authorList>
    </citation>
    <scope>NUCLEOTIDE SEQUENCE [LARGE SCALE GENOMIC DNA]</scope>
    <source>
        <strain evidence="5 6">Sanger_31</strain>
    </source>
</reference>
<dbReference type="Pfam" id="PF02576">
    <property type="entry name" value="RimP_N"/>
    <property type="match status" value="1"/>
</dbReference>
<dbReference type="Gene3D" id="3.30.300.70">
    <property type="entry name" value="RimP-like superfamily, N-terminal"/>
    <property type="match status" value="1"/>
</dbReference>
<dbReference type="InterPro" id="IPR003728">
    <property type="entry name" value="Ribosome_maturation_RimP"/>
</dbReference>
<evidence type="ECO:0000313" key="6">
    <source>
        <dbReference type="Proteomes" id="UP001208131"/>
    </source>
</evidence>
<dbReference type="GO" id="GO:0000028">
    <property type="term" value="P:ribosomal small subunit assembly"/>
    <property type="evidence" value="ECO:0007669"/>
    <property type="project" value="TreeGrafter"/>
</dbReference>
<dbReference type="InterPro" id="IPR028989">
    <property type="entry name" value="RimP_N"/>
</dbReference>
<dbReference type="Proteomes" id="UP001208131">
    <property type="component" value="Unassembled WGS sequence"/>
</dbReference>
<dbReference type="InterPro" id="IPR036847">
    <property type="entry name" value="RimP_C_sf"/>
</dbReference>
<dbReference type="AlphaFoldDB" id="A0AAE3LK80"/>
<comment type="subcellular location">
    <subcellularLocation>
        <location evidence="3">Cytoplasm</location>
    </subcellularLocation>
</comment>
<evidence type="ECO:0000256" key="3">
    <source>
        <dbReference type="HAMAP-Rule" id="MF_01077"/>
    </source>
</evidence>
<evidence type="ECO:0000313" key="5">
    <source>
        <dbReference type="EMBL" id="MCU6705447.1"/>
    </source>
</evidence>
<proteinExistence type="inferred from homology"/>
<dbReference type="RefSeq" id="WP_267300778.1">
    <property type="nucleotide sequence ID" value="NZ_JAOQJZ010000004.1"/>
</dbReference>
<dbReference type="HAMAP" id="MF_01077">
    <property type="entry name" value="RimP"/>
    <property type="match status" value="1"/>
</dbReference>
<dbReference type="SUPFAM" id="SSF75420">
    <property type="entry name" value="YhbC-like, N-terminal domain"/>
    <property type="match status" value="1"/>
</dbReference>
<sequence>MEVKKTTVEKVRELAQPIADELGFFLWDVRFEKEGATWYLRVLIDKDGGIDMDDCEAFTRPMNKALDEADPISQSYVLECGSPGLGRELRRPEHFEVCIGDVIRVRLIRPDENGEKEFVVGLVGYDKDKILCQKLDEDMNGVENVEFKLADCAYVKLNDDADLF</sequence>
<comment type="function">
    <text evidence="3">Required for maturation of 30S ribosomal subunits.</text>
</comment>
<comment type="similarity">
    <text evidence="3">Belongs to the RimP family.</text>
</comment>
<dbReference type="PANTHER" id="PTHR33867">
    <property type="entry name" value="RIBOSOME MATURATION FACTOR RIMP"/>
    <property type="match status" value="1"/>
</dbReference>
<dbReference type="SUPFAM" id="SSF74942">
    <property type="entry name" value="YhbC-like, C-terminal domain"/>
    <property type="match status" value="1"/>
</dbReference>
<dbReference type="GO" id="GO:0005829">
    <property type="term" value="C:cytosol"/>
    <property type="evidence" value="ECO:0007669"/>
    <property type="project" value="TreeGrafter"/>
</dbReference>
<protein>
    <recommendedName>
        <fullName evidence="3">Ribosome maturation factor RimP</fullName>
    </recommendedName>
</protein>
<dbReference type="GO" id="GO:0006412">
    <property type="term" value="P:translation"/>
    <property type="evidence" value="ECO:0007669"/>
    <property type="project" value="TreeGrafter"/>
</dbReference>
<gene>
    <name evidence="3" type="primary">rimP</name>
    <name evidence="5" type="ORF">OCV57_05855</name>
</gene>
<name>A0AAE3LK80_9FIRM</name>
<keyword evidence="2 3" id="KW-0690">Ribosome biogenesis</keyword>
<evidence type="ECO:0000256" key="1">
    <source>
        <dbReference type="ARBA" id="ARBA00022490"/>
    </source>
</evidence>
<comment type="caution">
    <text evidence="5">The sequence shown here is derived from an EMBL/GenBank/DDBJ whole genome shotgun (WGS) entry which is preliminary data.</text>
</comment>